<proteinExistence type="predicted"/>
<sequence>MTLTQLRYFSEVAKTNAIRELEAELEAPLFIRSPNKRIDRTGFGHALLPYAEAGIKMLEDGKNEVVSMRSPTARSNLRRKCTITGRI</sequence>
<evidence type="ECO:0000313" key="2">
    <source>
        <dbReference type="Proteomes" id="UP000462363"/>
    </source>
</evidence>
<dbReference type="Gene3D" id="1.10.10.10">
    <property type="entry name" value="Winged helix-like DNA-binding domain superfamily/Winged helix DNA-binding domain"/>
    <property type="match status" value="1"/>
</dbReference>
<dbReference type="InterPro" id="IPR036388">
    <property type="entry name" value="WH-like_DNA-bd_sf"/>
</dbReference>
<reference evidence="1 2" key="1">
    <citation type="submission" date="2019-08" db="EMBL/GenBank/DDBJ databases">
        <title>In-depth cultivation of the pig gut microbiome towards novel bacterial diversity and tailored functional studies.</title>
        <authorList>
            <person name="Wylensek D."/>
            <person name="Hitch T.C.A."/>
            <person name="Clavel T."/>
        </authorList>
    </citation>
    <scope>NUCLEOTIDE SEQUENCE [LARGE SCALE GENOMIC DNA]</scope>
    <source>
        <strain evidence="1 2">BL-389-WT-3D</strain>
    </source>
</reference>
<dbReference type="RefSeq" id="WP_154323071.1">
    <property type="nucleotide sequence ID" value="NZ_CAUEXX010000036.1"/>
</dbReference>
<organism evidence="1 2">
    <name type="scientific">Clostridium scindens (strain JCM 10418 / VPI 12708)</name>
    <dbReference type="NCBI Taxonomy" id="29347"/>
    <lineage>
        <taxon>Bacteria</taxon>
        <taxon>Bacillati</taxon>
        <taxon>Bacillota</taxon>
        <taxon>Clostridia</taxon>
        <taxon>Lachnospirales</taxon>
        <taxon>Lachnospiraceae</taxon>
    </lineage>
</organism>
<dbReference type="AlphaFoldDB" id="A0A844F8K3"/>
<protein>
    <submittedName>
        <fullName evidence="1">LysR family transcriptional regulator</fullName>
    </submittedName>
</protein>
<gene>
    <name evidence="1" type="ORF">FYJ37_16425</name>
</gene>
<dbReference type="InterPro" id="IPR036390">
    <property type="entry name" value="WH_DNA-bd_sf"/>
</dbReference>
<name>A0A844F8K3_CLOSV</name>
<dbReference type="EMBL" id="VUMB01000056">
    <property type="protein sequence ID" value="MSS41866.1"/>
    <property type="molecule type" value="Genomic_DNA"/>
</dbReference>
<comment type="caution">
    <text evidence="1">The sequence shown here is derived from an EMBL/GenBank/DDBJ whole genome shotgun (WGS) entry which is preliminary data.</text>
</comment>
<accession>A0A844F8K3</accession>
<dbReference type="Proteomes" id="UP000462363">
    <property type="component" value="Unassembled WGS sequence"/>
</dbReference>
<evidence type="ECO:0000313" key="1">
    <source>
        <dbReference type="EMBL" id="MSS41866.1"/>
    </source>
</evidence>
<dbReference type="SUPFAM" id="SSF46785">
    <property type="entry name" value="Winged helix' DNA-binding domain"/>
    <property type="match status" value="1"/>
</dbReference>